<organism evidence="1 2">
    <name type="scientific">Trifolium medium</name>
    <dbReference type="NCBI Taxonomy" id="97028"/>
    <lineage>
        <taxon>Eukaryota</taxon>
        <taxon>Viridiplantae</taxon>
        <taxon>Streptophyta</taxon>
        <taxon>Embryophyta</taxon>
        <taxon>Tracheophyta</taxon>
        <taxon>Spermatophyta</taxon>
        <taxon>Magnoliopsida</taxon>
        <taxon>eudicotyledons</taxon>
        <taxon>Gunneridae</taxon>
        <taxon>Pentapetalae</taxon>
        <taxon>rosids</taxon>
        <taxon>fabids</taxon>
        <taxon>Fabales</taxon>
        <taxon>Fabaceae</taxon>
        <taxon>Papilionoideae</taxon>
        <taxon>50 kb inversion clade</taxon>
        <taxon>NPAAA clade</taxon>
        <taxon>Hologalegina</taxon>
        <taxon>IRL clade</taxon>
        <taxon>Trifolieae</taxon>
        <taxon>Trifolium</taxon>
    </lineage>
</organism>
<dbReference type="PANTHER" id="PTHR33116">
    <property type="entry name" value="REVERSE TRANSCRIPTASE ZINC-BINDING DOMAIN-CONTAINING PROTEIN-RELATED-RELATED"/>
    <property type="match status" value="1"/>
</dbReference>
<dbReference type="EMBL" id="LXQA010031694">
    <property type="protein sequence ID" value="MCH96170.1"/>
    <property type="molecule type" value="Genomic_DNA"/>
</dbReference>
<gene>
    <name evidence="1" type="ORF">A2U01_0017153</name>
</gene>
<proteinExistence type="predicted"/>
<dbReference type="PANTHER" id="PTHR33116:SF86">
    <property type="entry name" value="REVERSE TRANSCRIPTASE DOMAIN-CONTAINING PROTEIN"/>
    <property type="match status" value="1"/>
</dbReference>
<keyword evidence="1" id="KW-0695">RNA-directed DNA polymerase</keyword>
<accession>A0A392N8P5</accession>
<evidence type="ECO:0000313" key="2">
    <source>
        <dbReference type="Proteomes" id="UP000265520"/>
    </source>
</evidence>
<comment type="caution">
    <text evidence="1">The sequence shown here is derived from an EMBL/GenBank/DDBJ whole genome shotgun (WGS) entry which is preliminary data.</text>
</comment>
<name>A0A392N8P5_9FABA</name>
<dbReference type="GO" id="GO:0003964">
    <property type="term" value="F:RNA-directed DNA polymerase activity"/>
    <property type="evidence" value="ECO:0007669"/>
    <property type="project" value="UniProtKB-KW"/>
</dbReference>
<protein>
    <submittedName>
        <fullName evidence="1">RNA-directed DNA polymerase (Reverse transcriptase)</fullName>
    </submittedName>
</protein>
<keyword evidence="2" id="KW-1185">Reference proteome</keyword>
<keyword evidence="1" id="KW-0808">Transferase</keyword>
<dbReference type="Proteomes" id="UP000265520">
    <property type="component" value="Unassembled WGS sequence"/>
</dbReference>
<dbReference type="AlphaFoldDB" id="A0A392N8P5"/>
<sequence>MSSCLFVWSNNARSLSRAGKEVLIKYVAQAIPSYCMGAFLLPKTLSEAIERMMTFFYWGSKKDGCRGINWMRWDELTLHKDFGGLGFRNMEAFNLSMLGKQGWKLLIEPNSLLSRILKAKYFPRRDFLEAETLVTIQATLGGAYGVLNLFLPWDIDGRLLTVQKLMYGRCLGYDHSHP</sequence>
<evidence type="ECO:0000313" key="1">
    <source>
        <dbReference type="EMBL" id="MCH96170.1"/>
    </source>
</evidence>
<reference evidence="1 2" key="1">
    <citation type="journal article" date="2018" name="Front. Plant Sci.">
        <title>Red Clover (Trifolium pratense) and Zigzag Clover (T. medium) - A Picture of Genomic Similarities and Differences.</title>
        <authorList>
            <person name="Dluhosova J."/>
            <person name="Istvanek J."/>
            <person name="Nedelnik J."/>
            <person name="Repkova J."/>
        </authorList>
    </citation>
    <scope>NUCLEOTIDE SEQUENCE [LARGE SCALE GENOMIC DNA]</scope>
    <source>
        <strain evidence="2">cv. 10/8</strain>
        <tissue evidence="1">Leaf</tissue>
    </source>
</reference>
<keyword evidence="1" id="KW-0548">Nucleotidyltransferase</keyword>